<dbReference type="PANTHER" id="PTHR12413">
    <property type="entry name" value="DOLICHYL GLYCOSYLTRANSFERASE"/>
    <property type="match status" value="1"/>
</dbReference>
<keyword evidence="7 10" id="KW-0256">Endoplasmic reticulum</keyword>
<dbReference type="UniPathway" id="UPA00378"/>
<accession>A0A0R3S379</accession>
<keyword evidence="5 10" id="KW-0808">Transferase</keyword>
<comment type="similarity">
    <text evidence="3 10">Belongs to the ALG6/ALG8 glucosyltransferase family.</text>
</comment>
<evidence type="ECO:0000256" key="4">
    <source>
        <dbReference type="ARBA" id="ARBA00022676"/>
    </source>
</evidence>
<dbReference type="EC" id="2.4.1.-" evidence="10"/>
<proteinExistence type="inferred from homology"/>
<dbReference type="Proteomes" id="UP000050640">
    <property type="component" value="Unplaced"/>
</dbReference>
<keyword evidence="4 10" id="KW-0328">Glycosyltransferase</keyword>
<reference evidence="12" key="1">
    <citation type="submission" date="2017-02" db="UniProtKB">
        <authorList>
            <consortium name="WormBaseParasite"/>
        </authorList>
    </citation>
    <scope>IDENTIFICATION</scope>
</reference>
<evidence type="ECO:0000313" key="11">
    <source>
        <dbReference type="Proteomes" id="UP000050640"/>
    </source>
</evidence>
<dbReference type="GO" id="GO:0042281">
    <property type="term" value="F:dolichyl pyrophosphate Man9GlcNAc2 alpha-1,3-glucosyltransferase activity"/>
    <property type="evidence" value="ECO:0007669"/>
    <property type="project" value="TreeGrafter"/>
</dbReference>
<feature type="transmembrane region" description="Helical" evidence="10">
    <location>
        <begin position="519"/>
        <end position="538"/>
    </location>
</feature>
<comment type="pathway">
    <text evidence="2 10">Protein modification; protein glycosylation.</text>
</comment>
<protein>
    <recommendedName>
        <fullName evidence="10">Alpha-1,3-glucosyltransferase</fullName>
        <ecNumber evidence="10">2.4.1.-</ecNumber>
    </recommendedName>
</protein>
<dbReference type="PANTHER" id="PTHR12413:SF1">
    <property type="entry name" value="DOLICHYL PYROPHOSPHATE MAN9GLCNAC2 ALPHA-1,3-GLUCOSYLTRANSFERASE"/>
    <property type="match status" value="1"/>
</dbReference>
<feature type="transmembrane region" description="Helical" evidence="10">
    <location>
        <begin position="74"/>
        <end position="95"/>
    </location>
</feature>
<comment type="subcellular location">
    <subcellularLocation>
        <location evidence="1 10">Endoplasmic reticulum membrane</location>
        <topology evidence="1 10">Multi-pass membrane protein</topology>
    </subcellularLocation>
</comment>
<evidence type="ECO:0000256" key="1">
    <source>
        <dbReference type="ARBA" id="ARBA00004477"/>
    </source>
</evidence>
<name>A0A0R3S379_9BILA</name>
<keyword evidence="8 10" id="KW-1133">Transmembrane helix</keyword>
<feature type="transmembrane region" description="Helical" evidence="10">
    <location>
        <begin position="488"/>
        <end position="507"/>
    </location>
</feature>
<evidence type="ECO:0000256" key="10">
    <source>
        <dbReference type="RuleBase" id="RU363110"/>
    </source>
</evidence>
<evidence type="ECO:0000256" key="2">
    <source>
        <dbReference type="ARBA" id="ARBA00004922"/>
    </source>
</evidence>
<dbReference type="InterPro" id="IPR004856">
    <property type="entry name" value="Glyco_trans_ALG6/ALG8"/>
</dbReference>
<evidence type="ECO:0000256" key="6">
    <source>
        <dbReference type="ARBA" id="ARBA00022692"/>
    </source>
</evidence>
<organism evidence="11 12">
    <name type="scientific">Elaeophora elaphi</name>
    <dbReference type="NCBI Taxonomy" id="1147741"/>
    <lineage>
        <taxon>Eukaryota</taxon>
        <taxon>Metazoa</taxon>
        <taxon>Ecdysozoa</taxon>
        <taxon>Nematoda</taxon>
        <taxon>Chromadorea</taxon>
        <taxon>Rhabditida</taxon>
        <taxon>Spirurina</taxon>
        <taxon>Spiruromorpha</taxon>
        <taxon>Filarioidea</taxon>
        <taxon>Onchocercidae</taxon>
        <taxon>Elaeophora</taxon>
    </lineage>
</organism>
<keyword evidence="6 10" id="KW-0812">Transmembrane</keyword>
<evidence type="ECO:0000256" key="7">
    <source>
        <dbReference type="ARBA" id="ARBA00022824"/>
    </source>
</evidence>
<evidence type="ECO:0000256" key="9">
    <source>
        <dbReference type="ARBA" id="ARBA00023136"/>
    </source>
</evidence>
<dbReference type="GO" id="GO:0005789">
    <property type="term" value="C:endoplasmic reticulum membrane"/>
    <property type="evidence" value="ECO:0007669"/>
    <property type="project" value="UniProtKB-SubCell"/>
</dbReference>
<dbReference type="AlphaFoldDB" id="A0A0R3S379"/>
<feature type="transmembrane region" description="Helical" evidence="10">
    <location>
        <begin position="239"/>
        <end position="265"/>
    </location>
</feature>
<dbReference type="STRING" id="1147741.A0A0R3S379"/>
<feature type="transmembrane region" description="Helical" evidence="10">
    <location>
        <begin position="178"/>
        <end position="199"/>
    </location>
</feature>
<feature type="transmembrane region" description="Helical" evidence="10">
    <location>
        <begin position="307"/>
        <end position="327"/>
    </location>
</feature>
<dbReference type="Pfam" id="PF03155">
    <property type="entry name" value="Alg6_Alg8"/>
    <property type="match status" value="1"/>
</dbReference>
<feature type="transmembrane region" description="Helical" evidence="10">
    <location>
        <begin position="372"/>
        <end position="394"/>
    </location>
</feature>
<evidence type="ECO:0000256" key="8">
    <source>
        <dbReference type="ARBA" id="ARBA00022989"/>
    </source>
</evidence>
<dbReference type="WBParaSite" id="EEL_0000920801-mRNA-1">
    <property type="protein sequence ID" value="EEL_0000920801-mRNA-1"/>
    <property type="gene ID" value="EEL_0000920801"/>
</dbReference>
<sequence>MQLKREKKNTPTQKVVKKEQARIRVAICGFYRTEMRRITPLLNADGTAKFQRKKVGVGCDKDEEIIVISETNQVTFLAVICFAITVQVALSLGSYSGHATPPMYGDYEAQRHWMEITYHLPINQYMNGSDNDLNYWGLDYPPLTAYHSWLLGAVANKLNRSWVELHTSRGIETESHKIFMRITVLATYWIIYVSSLLLSIGFFRNILCHRMLSYCAVAMLYPGLLAMDSGHFQYNHVSLGLFLFSFACFVSSFFKLGSMFFVLALSFKQMELYHALPIATYLLSKSFPNDNRLSLNQRYLSWAKQLFILFITVIITIVFVWLPFFVTRSDLVQILHRIFPFYRGIFEDKVANFWCSINVLYKLKKNFKIPSLLRISAAMVLVTNIPWLLCLFFHPTVTNFKYSLLSSSLSFFLFSFQVHEKSILLVALPAILLWNESPVFVCWLLIISNASLYPLCVKDGNAIHLALFIFYYIILYSSFSKLSVFKRMVVHGSCLTSLMLCLASLLFTPPTRFPHIFPLLTALYCFIHFLMFFLYINLVTLRFKFKKLEIVELFLNLVHDS</sequence>
<feature type="transmembrane region" description="Helical" evidence="10">
    <location>
        <begin position="211"/>
        <end position="227"/>
    </location>
</feature>
<evidence type="ECO:0000256" key="3">
    <source>
        <dbReference type="ARBA" id="ARBA00008715"/>
    </source>
</evidence>
<feature type="transmembrane region" description="Helical" evidence="10">
    <location>
        <begin position="462"/>
        <end position="479"/>
    </location>
</feature>
<evidence type="ECO:0000313" key="12">
    <source>
        <dbReference type="WBParaSite" id="EEL_0000920801-mRNA-1"/>
    </source>
</evidence>
<evidence type="ECO:0000256" key="5">
    <source>
        <dbReference type="ARBA" id="ARBA00022679"/>
    </source>
</evidence>
<feature type="transmembrane region" description="Helical" evidence="10">
    <location>
        <begin position="423"/>
        <end position="447"/>
    </location>
</feature>
<keyword evidence="9 10" id="KW-0472">Membrane</keyword>
<keyword evidence="11" id="KW-1185">Reference proteome</keyword>